<dbReference type="InterPro" id="IPR003593">
    <property type="entry name" value="AAA+_ATPase"/>
</dbReference>
<dbReference type="GO" id="GO:0016887">
    <property type="term" value="F:ATP hydrolysis activity"/>
    <property type="evidence" value="ECO:0007669"/>
    <property type="project" value="InterPro"/>
</dbReference>
<dbReference type="PROSITE" id="PS50893">
    <property type="entry name" value="ABC_TRANSPORTER_2"/>
    <property type="match status" value="1"/>
</dbReference>
<evidence type="ECO:0000256" key="2">
    <source>
        <dbReference type="ARBA" id="ARBA00022448"/>
    </source>
</evidence>
<feature type="domain" description="ABC transporter" evidence="6">
    <location>
        <begin position="2"/>
        <end position="227"/>
    </location>
</feature>
<reference evidence="8" key="1">
    <citation type="submission" date="2015-11" db="EMBL/GenBank/DDBJ databases">
        <authorList>
            <person name="Dugat-Bony E."/>
        </authorList>
    </citation>
    <scope>NUCLEOTIDE SEQUENCE [LARGE SCALE GENOMIC DNA]</scope>
    <source>
        <strain evidence="8">Mu292</strain>
    </source>
</reference>
<dbReference type="PANTHER" id="PTHR43335">
    <property type="entry name" value="ABC TRANSPORTER, ATP-BINDING PROTEIN"/>
    <property type="match status" value="1"/>
</dbReference>
<organism evidence="7 8">
    <name type="scientific">Corynebacterium variabile</name>
    <dbReference type="NCBI Taxonomy" id="1727"/>
    <lineage>
        <taxon>Bacteria</taxon>
        <taxon>Bacillati</taxon>
        <taxon>Actinomycetota</taxon>
        <taxon>Actinomycetes</taxon>
        <taxon>Mycobacteriales</taxon>
        <taxon>Corynebacteriaceae</taxon>
        <taxon>Corynebacterium</taxon>
    </lineage>
</organism>
<dbReference type="InterPro" id="IPR027417">
    <property type="entry name" value="P-loop_NTPase"/>
</dbReference>
<name>A0A0X2NMX8_9CORY</name>
<dbReference type="GO" id="GO:0005524">
    <property type="term" value="F:ATP binding"/>
    <property type="evidence" value="ECO:0007669"/>
    <property type="project" value="UniProtKB-KW"/>
</dbReference>
<gene>
    <name evidence="7" type="ORF">CVAR292_02153</name>
</gene>
<evidence type="ECO:0000256" key="4">
    <source>
        <dbReference type="ARBA" id="ARBA00022840"/>
    </source>
</evidence>
<evidence type="ECO:0000256" key="5">
    <source>
        <dbReference type="SAM" id="MobiDB-lite"/>
    </source>
</evidence>
<dbReference type="Pfam" id="PF00005">
    <property type="entry name" value="ABC_tran"/>
    <property type="match status" value="1"/>
</dbReference>
<sequence>MIEVQSLTKRYGPATAVEDLSFTVESGIVTGFLGPNGAGKSTTMRMITGLDEPSAGSATVDGKLYRDLDRPLTRVGTLLDAKWVHPNRSAANHLKWMAAANGIPRKRVDEVLDLVGLSHVAGRKAGKFSLGMGQRLGLAAALLGDPDTLILDEPVNGLDPEGIRWVRDFVRSLAAEGRTVLISSHLLPEMSLTADRLVVIGRGRLVADTTTHEFIRNSSESTTVVRSEHLDQLEKALGDEGIETERSTDDDDRAVLVARGTSPDDIGRIAFSYGLMLLELSERRASLEDAFMQMTGHAVDYQTGGVPDPGQDAGTVGQQLPGITDLPGTVRDVNQGRAN</sequence>
<feature type="region of interest" description="Disordered" evidence="5">
    <location>
        <begin position="320"/>
        <end position="339"/>
    </location>
</feature>
<keyword evidence="2" id="KW-0813">Transport</keyword>
<evidence type="ECO:0000313" key="8">
    <source>
        <dbReference type="Proteomes" id="UP000182498"/>
    </source>
</evidence>
<dbReference type="AlphaFoldDB" id="A0A0X2NMX8"/>
<dbReference type="Gene3D" id="3.40.50.300">
    <property type="entry name" value="P-loop containing nucleotide triphosphate hydrolases"/>
    <property type="match status" value="1"/>
</dbReference>
<dbReference type="EMBL" id="FAUH01000015">
    <property type="protein sequence ID" value="CUU66806.1"/>
    <property type="molecule type" value="Genomic_DNA"/>
</dbReference>
<dbReference type="SUPFAM" id="SSF52540">
    <property type="entry name" value="P-loop containing nucleoside triphosphate hydrolases"/>
    <property type="match status" value="1"/>
</dbReference>
<proteinExistence type="inferred from homology"/>
<dbReference type="Proteomes" id="UP000182498">
    <property type="component" value="Unassembled WGS sequence"/>
</dbReference>
<evidence type="ECO:0000259" key="6">
    <source>
        <dbReference type="PROSITE" id="PS50893"/>
    </source>
</evidence>
<dbReference type="InterPro" id="IPR003439">
    <property type="entry name" value="ABC_transporter-like_ATP-bd"/>
</dbReference>
<keyword evidence="8" id="KW-1185">Reference proteome</keyword>
<dbReference type="CDD" id="cd03268">
    <property type="entry name" value="ABC_BcrA_bacitracin_resist"/>
    <property type="match status" value="1"/>
</dbReference>
<dbReference type="OrthoDB" id="9804819at2"/>
<keyword evidence="3" id="KW-0547">Nucleotide-binding</keyword>
<evidence type="ECO:0000313" key="7">
    <source>
        <dbReference type="EMBL" id="CUU66806.1"/>
    </source>
</evidence>
<keyword evidence="4" id="KW-0067">ATP-binding</keyword>
<dbReference type="SMART" id="SM00382">
    <property type="entry name" value="AAA"/>
    <property type="match status" value="1"/>
</dbReference>
<evidence type="ECO:0000256" key="3">
    <source>
        <dbReference type="ARBA" id="ARBA00022741"/>
    </source>
</evidence>
<protein>
    <submittedName>
        <fullName evidence="7">ABC-type multidrug transport system, ATPase component</fullName>
    </submittedName>
</protein>
<dbReference type="RefSeq" id="WP_073884445.1">
    <property type="nucleotide sequence ID" value="NZ_FAUH01000015.1"/>
</dbReference>
<accession>A0A0X2NMX8</accession>
<dbReference type="PANTHER" id="PTHR43335:SF4">
    <property type="entry name" value="ABC TRANSPORTER, ATP-BINDING PROTEIN"/>
    <property type="match status" value="1"/>
</dbReference>
<evidence type="ECO:0000256" key="1">
    <source>
        <dbReference type="ARBA" id="ARBA00005417"/>
    </source>
</evidence>
<comment type="similarity">
    <text evidence="1">Belongs to the ABC transporter superfamily.</text>
</comment>